<dbReference type="EC" id="3.1.3.71" evidence="3"/>
<evidence type="ECO:0000256" key="5">
    <source>
        <dbReference type="ARBA" id="ARBA00022801"/>
    </source>
</evidence>
<keyword evidence="5" id="KW-0378">Hydrolase</keyword>
<dbReference type="RefSeq" id="WP_413264987.1">
    <property type="nucleotide sequence ID" value="NZ_JBHFNR010000154.1"/>
</dbReference>
<dbReference type="PANTHER" id="PTHR37311:SF1">
    <property type="entry name" value="2-PHOSPHOSULFOLACTATE PHOSPHATASE-RELATED"/>
    <property type="match status" value="1"/>
</dbReference>
<reference evidence="8 9" key="1">
    <citation type="submission" date="2024-09" db="EMBL/GenBank/DDBJ databases">
        <title>Floridaenema gen nov. (Aerosakkonemataceae, Aerosakkonematales ord. nov., Cyanobacteria) from benthic tropical and subtropical fresh waters, with the description of four new species.</title>
        <authorList>
            <person name="Moretto J.A."/>
            <person name="Berthold D.E."/>
            <person name="Lefler F.W."/>
            <person name="Huang I.-S."/>
            <person name="Laughinghouse H. IV."/>
        </authorList>
    </citation>
    <scope>NUCLEOTIDE SEQUENCE [LARGE SCALE GENOMIC DNA]</scope>
    <source>
        <strain evidence="8 9">BLCC-F50</strain>
    </source>
</reference>
<evidence type="ECO:0000256" key="4">
    <source>
        <dbReference type="ARBA" id="ARBA00021948"/>
    </source>
</evidence>
<keyword evidence="9" id="KW-1185">Reference proteome</keyword>
<dbReference type="Proteomes" id="UP001576784">
    <property type="component" value="Unassembled WGS sequence"/>
</dbReference>
<evidence type="ECO:0000256" key="1">
    <source>
        <dbReference type="ARBA" id="ARBA00001946"/>
    </source>
</evidence>
<accession>A0ABV4XUD3</accession>
<dbReference type="InterPro" id="IPR036702">
    <property type="entry name" value="ComB-like_sf"/>
</dbReference>
<evidence type="ECO:0000313" key="9">
    <source>
        <dbReference type="Proteomes" id="UP001576784"/>
    </source>
</evidence>
<comment type="catalytic activity">
    <reaction evidence="7">
        <text>(2R)-O-phospho-3-sulfolactate + H2O = (2R)-3-sulfolactate + phosphate</text>
        <dbReference type="Rhea" id="RHEA:23416"/>
        <dbReference type="ChEBI" id="CHEBI:15377"/>
        <dbReference type="ChEBI" id="CHEBI:15597"/>
        <dbReference type="ChEBI" id="CHEBI:43474"/>
        <dbReference type="ChEBI" id="CHEBI:58738"/>
        <dbReference type="EC" id="3.1.3.71"/>
    </reaction>
</comment>
<evidence type="ECO:0000256" key="7">
    <source>
        <dbReference type="ARBA" id="ARBA00033711"/>
    </source>
</evidence>
<keyword evidence="6" id="KW-0460">Magnesium</keyword>
<name>A0ABV4XUD3_9CYAN</name>
<protein>
    <recommendedName>
        <fullName evidence="4">Probable 2-phosphosulfolactate phosphatase</fullName>
        <ecNumber evidence="3">3.1.3.71</ecNumber>
    </recommendedName>
</protein>
<evidence type="ECO:0000313" key="8">
    <source>
        <dbReference type="EMBL" id="MFB2895348.1"/>
    </source>
</evidence>
<dbReference type="EMBL" id="JBHFNR010000154">
    <property type="protein sequence ID" value="MFB2895348.1"/>
    <property type="molecule type" value="Genomic_DNA"/>
</dbReference>
<sequence>MSFYDQSEFEIRCEWGIKGVEQLAPISNVVIIVDVLSFSTCVEIATSRGAIVFPFQWKYEDAREFATSVGAELALKRSDILQERGVSHQYSLSPQSLSQVPAGTRLVLPSPNGSTLSLMTGNTLTLVGCLRNSRAVAEAAMSYGSQIAVIPAGEKWLDSSLCPAFEDWIGAGAILSHLQGSFSPEAESAIAAYHQATPNLKHLLKQCSSGKELIGKGFEADVDLAAELDVSEGVSILRHTPDGKLGARAYTYQTA</sequence>
<evidence type="ECO:0000256" key="2">
    <source>
        <dbReference type="ARBA" id="ARBA00009997"/>
    </source>
</evidence>
<dbReference type="PANTHER" id="PTHR37311">
    <property type="entry name" value="2-PHOSPHOSULFOLACTATE PHOSPHATASE-RELATED"/>
    <property type="match status" value="1"/>
</dbReference>
<dbReference type="Gene3D" id="3.90.1560.10">
    <property type="entry name" value="ComB-like"/>
    <property type="match status" value="1"/>
</dbReference>
<evidence type="ECO:0000256" key="6">
    <source>
        <dbReference type="ARBA" id="ARBA00022842"/>
    </source>
</evidence>
<gene>
    <name evidence="8" type="ORF">ACE1CI_20780</name>
</gene>
<comment type="caution">
    <text evidence="8">The sequence shown here is derived from an EMBL/GenBank/DDBJ whole genome shotgun (WGS) entry which is preliminary data.</text>
</comment>
<dbReference type="InterPro" id="IPR005238">
    <property type="entry name" value="ComB-like"/>
</dbReference>
<organism evidence="8 9">
    <name type="scientific">Floridaenema flaviceps BLCC-F50</name>
    <dbReference type="NCBI Taxonomy" id="3153642"/>
    <lineage>
        <taxon>Bacteria</taxon>
        <taxon>Bacillati</taxon>
        <taxon>Cyanobacteriota</taxon>
        <taxon>Cyanophyceae</taxon>
        <taxon>Oscillatoriophycideae</taxon>
        <taxon>Aerosakkonematales</taxon>
        <taxon>Aerosakkonemataceae</taxon>
        <taxon>Floridanema</taxon>
        <taxon>Floridanema flaviceps</taxon>
    </lineage>
</organism>
<comment type="cofactor">
    <cofactor evidence="1">
        <name>Mg(2+)</name>
        <dbReference type="ChEBI" id="CHEBI:18420"/>
    </cofactor>
</comment>
<comment type="similarity">
    <text evidence="2">Belongs to the ComB family.</text>
</comment>
<dbReference type="Pfam" id="PF04029">
    <property type="entry name" value="2-ph_phosp"/>
    <property type="match status" value="1"/>
</dbReference>
<proteinExistence type="inferred from homology"/>
<evidence type="ECO:0000256" key="3">
    <source>
        <dbReference type="ARBA" id="ARBA00012953"/>
    </source>
</evidence>
<dbReference type="SUPFAM" id="SSF142823">
    <property type="entry name" value="ComB-like"/>
    <property type="match status" value="1"/>
</dbReference>